<dbReference type="Pfam" id="PF02616">
    <property type="entry name" value="SMC_ScpA"/>
    <property type="match status" value="1"/>
</dbReference>
<dbReference type="PANTHER" id="PTHR33969">
    <property type="entry name" value="SEGREGATION AND CONDENSATION PROTEIN A"/>
    <property type="match status" value="1"/>
</dbReference>
<reference evidence="4" key="1">
    <citation type="journal article" date="2015" name="Chem. Biol.">
        <title>Structure, bioactivity, and resistance mechanism of streptomonomicin, an unusual lasso Peptide from an understudied halophilic actinomycete.</title>
        <authorList>
            <person name="Metelev M."/>
            <person name="Tietz J.I."/>
            <person name="Melby J.O."/>
            <person name="Blair P.M."/>
            <person name="Zhu L."/>
            <person name="Livnat I."/>
            <person name="Severinov K."/>
            <person name="Mitchell D.A."/>
        </authorList>
    </citation>
    <scope>NUCLEOTIDE SEQUENCE [LARGE SCALE GENOMIC DNA]</scope>
    <source>
        <strain evidence="4">YIM 90003</strain>
    </source>
</reference>
<proteinExistence type="predicted"/>
<dbReference type="STRING" id="183763.LP52_20335"/>
<dbReference type="OrthoDB" id="9811016at2"/>
<dbReference type="Gene3D" id="6.10.250.2410">
    <property type="match status" value="1"/>
</dbReference>
<accession>A0A0C2J736</accession>
<dbReference type="Proteomes" id="UP000031675">
    <property type="component" value="Unassembled WGS sequence"/>
</dbReference>
<comment type="caution">
    <text evidence="3">The sequence shown here is derived from an EMBL/GenBank/DDBJ whole genome shotgun (WGS) entry which is preliminary data.</text>
</comment>
<dbReference type="RefSeq" id="WP_040275948.1">
    <property type="nucleotide sequence ID" value="NZ_JROO01000041.1"/>
</dbReference>
<dbReference type="EMBL" id="JROO01000041">
    <property type="protein sequence ID" value="KIH97206.1"/>
    <property type="molecule type" value="Genomic_DNA"/>
</dbReference>
<evidence type="ECO:0000256" key="2">
    <source>
        <dbReference type="ARBA" id="ARBA00044777"/>
    </source>
</evidence>
<dbReference type="PANTHER" id="PTHR33969:SF2">
    <property type="entry name" value="SEGREGATION AND CONDENSATION PROTEIN A"/>
    <property type="match status" value="1"/>
</dbReference>
<evidence type="ECO:0000256" key="1">
    <source>
        <dbReference type="ARBA" id="ARBA00022829"/>
    </source>
</evidence>
<gene>
    <name evidence="3" type="ORF">LP52_20335</name>
</gene>
<protein>
    <recommendedName>
        <fullName evidence="2">Segregation and condensation protein A</fullName>
    </recommendedName>
</protein>
<dbReference type="InterPro" id="IPR003768">
    <property type="entry name" value="ScpA"/>
</dbReference>
<organism evidence="3 4">
    <name type="scientific">Streptomonospora alba</name>
    <dbReference type="NCBI Taxonomy" id="183763"/>
    <lineage>
        <taxon>Bacteria</taxon>
        <taxon>Bacillati</taxon>
        <taxon>Actinomycetota</taxon>
        <taxon>Actinomycetes</taxon>
        <taxon>Streptosporangiales</taxon>
        <taxon>Nocardiopsidaceae</taxon>
        <taxon>Streptomonospora</taxon>
    </lineage>
</organism>
<dbReference type="GO" id="GO:0007059">
    <property type="term" value="P:chromosome segregation"/>
    <property type="evidence" value="ECO:0007669"/>
    <property type="project" value="UniProtKB-KW"/>
</dbReference>
<evidence type="ECO:0000313" key="4">
    <source>
        <dbReference type="Proteomes" id="UP000031675"/>
    </source>
</evidence>
<name>A0A0C2J736_9ACTN</name>
<evidence type="ECO:0000313" key="3">
    <source>
        <dbReference type="EMBL" id="KIH97206.1"/>
    </source>
</evidence>
<keyword evidence="4" id="KW-1185">Reference proteome</keyword>
<dbReference type="AlphaFoldDB" id="A0A0C2J736"/>
<keyword evidence="1" id="KW-0159">Chromosome partition</keyword>
<sequence>MAADGEEAPDGGFHVHLDNFEGPFDLLLGLISKHKLDITEVSLSKVTDEFMAYIRAHGDSWDLDQASHFLVVAATLLDLKAARLLPRGEVDDEADLALLEARDLLFARLLQYRAYKQVAGLLSERLAAQGRRFPRAVRLEERFADARPDVFIKLGPQEFAMLAARVFTPKEPPSVPVTHIHQTRTSVREQAEIVVRALRERGSLTFTELTADCTGTFEVVARFLALLELYRAAGVDFDQPEPLAELTVTWTGSAEGEVAVSDEFDQAKQSSEEDA</sequence>